<dbReference type="EMBL" id="OV696692">
    <property type="protein sequence ID" value="CAH1270020.1"/>
    <property type="molecule type" value="Genomic_DNA"/>
</dbReference>
<keyword evidence="2" id="KW-0812">Transmembrane</keyword>
<evidence type="ECO:0000256" key="1">
    <source>
        <dbReference type="SAM" id="MobiDB-lite"/>
    </source>
</evidence>
<keyword evidence="4" id="KW-1185">Reference proteome</keyword>
<feature type="compositionally biased region" description="Basic and acidic residues" evidence="1">
    <location>
        <begin position="111"/>
        <end position="127"/>
    </location>
</feature>
<organism evidence="3 4">
    <name type="scientific">Branchiostoma lanceolatum</name>
    <name type="common">Common lancelet</name>
    <name type="synonym">Amphioxus lanceolatum</name>
    <dbReference type="NCBI Taxonomy" id="7740"/>
    <lineage>
        <taxon>Eukaryota</taxon>
        <taxon>Metazoa</taxon>
        <taxon>Chordata</taxon>
        <taxon>Cephalochordata</taxon>
        <taxon>Leptocardii</taxon>
        <taxon>Amphioxiformes</taxon>
        <taxon>Branchiostomatidae</taxon>
        <taxon>Branchiostoma</taxon>
    </lineage>
</organism>
<evidence type="ECO:0000313" key="4">
    <source>
        <dbReference type="Proteomes" id="UP000838412"/>
    </source>
</evidence>
<feature type="region of interest" description="Disordered" evidence="1">
    <location>
        <begin position="357"/>
        <end position="461"/>
    </location>
</feature>
<dbReference type="AlphaFoldDB" id="A0A8K0F0E4"/>
<feature type="compositionally biased region" description="Acidic residues" evidence="1">
    <location>
        <begin position="447"/>
        <end position="458"/>
    </location>
</feature>
<evidence type="ECO:0000256" key="2">
    <source>
        <dbReference type="SAM" id="Phobius"/>
    </source>
</evidence>
<dbReference type="Proteomes" id="UP000838412">
    <property type="component" value="Chromosome 7"/>
</dbReference>
<gene>
    <name evidence="3" type="primary">ZAN</name>
    <name evidence="3" type="ORF">BLAG_LOCUS22467</name>
</gene>
<feature type="compositionally biased region" description="Low complexity" evidence="1">
    <location>
        <begin position="385"/>
        <end position="423"/>
    </location>
</feature>
<feature type="region of interest" description="Disordered" evidence="1">
    <location>
        <begin position="156"/>
        <end position="178"/>
    </location>
</feature>
<protein>
    <submittedName>
        <fullName evidence="3">ZAN protein</fullName>
    </submittedName>
</protein>
<feature type="compositionally biased region" description="Basic and acidic residues" evidence="1">
    <location>
        <begin position="24"/>
        <end position="34"/>
    </location>
</feature>
<sequence>MADSVTEAVAVAPAGEPGEVSAIGKKDARVKRPQENNIHNGAPSPAVLPRDVLAFLEVAMPGTVPADAAGGAPVVTVVKDTNESASTAKITKEPTHAPPPPVVETQVTQKHSSEPQETPVHKKEPVRKPGISSVGLSPEVLSFLDLTLSGVAEPEIPKEGSQAAPVSPDSPEPHDVTTSYTVRDRVSTKASSSTSVEQKQIADEVVVQDIAEEAATAVDVTDKVAPAVQVAKTEVRKAEVVAEVVQEDVATVSEVAVEEVNTAQEVVYQEGLAAVETVPKAEEIIKVAPAAQLVSTSSSAVQVAKTVCSQVVADPMIIQEEDVVSEVAVEQVSTAQEDTHQEAAVETVSKAKEVVHAEKEAPKAEDEDIAPAKATEPEKKPPVVEEPAAVATEPATVATEPAAVATEPAAVATEPAAVATEPAAEVEEPAKEEAVTETGEPGKTAEEAEEAAPTADEDIEKKPAVAAKTEWTEEQVKEWSQEGYVPMVNNMFLPSTMRVLPSPLFYIGVGVLTALVFYLTESPIMALMTLVFILVLILLARLFYLYRLHVRCAEESAGQKKSE</sequence>
<keyword evidence="2" id="KW-1133">Transmembrane helix</keyword>
<accession>A0A8K0F0E4</accession>
<evidence type="ECO:0000313" key="3">
    <source>
        <dbReference type="EMBL" id="CAH1270020.1"/>
    </source>
</evidence>
<name>A0A8K0F0E4_BRALA</name>
<feature type="transmembrane region" description="Helical" evidence="2">
    <location>
        <begin position="499"/>
        <end position="518"/>
    </location>
</feature>
<feature type="transmembrane region" description="Helical" evidence="2">
    <location>
        <begin position="524"/>
        <end position="544"/>
    </location>
</feature>
<dbReference type="OrthoDB" id="10050789at2759"/>
<proteinExistence type="predicted"/>
<feature type="region of interest" description="Disordered" evidence="1">
    <location>
        <begin position="85"/>
        <end position="134"/>
    </location>
</feature>
<reference evidence="3" key="1">
    <citation type="submission" date="2022-01" db="EMBL/GenBank/DDBJ databases">
        <authorList>
            <person name="Braso-Vives M."/>
        </authorList>
    </citation>
    <scope>NUCLEOTIDE SEQUENCE</scope>
</reference>
<feature type="region of interest" description="Disordered" evidence="1">
    <location>
        <begin position="1"/>
        <end position="45"/>
    </location>
</feature>
<keyword evidence="2" id="KW-0472">Membrane</keyword>